<dbReference type="InterPro" id="IPR036554">
    <property type="entry name" value="GHMP_kinase_C_sf"/>
</dbReference>
<dbReference type="Pfam" id="PF22700">
    <property type="entry name" value="MVD-like_N"/>
    <property type="match status" value="1"/>
</dbReference>
<evidence type="ECO:0000256" key="2">
    <source>
        <dbReference type="ARBA" id="ARBA00023098"/>
    </source>
</evidence>
<keyword evidence="3" id="KW-0456">Lyase</keyword>
<dbReference type="Proteomes" id="UP001253439">
    <property type="component" value="Unassembled WGS sequence"/>
</dbReference>
<dbReference type="Gene3D" id="3.30.230.10">
    <property type="match status" value="1"/>
</dbReference>
<dbReference type="AlphaFoldDB" id="A0AAE4JFQ0"/>
<sequence length="319" mass="34201">MKATARAHPIQGLIKYHGLRDEALNIPYHDSISMCTAPSKTETTVEFGYETDTCLVNGEPIDEEGADRVRTVLDRVRRRAGIDSGARVVSRNTFASNVGLGASASAFAALAVAAANAADLDLSRRELSVLARHGAPSAARSVTGGFSRLGASTTDEQCAGSRIDAGFDAEIRTVVGLVPEHKHTSHAHEQAPESHLFDSRLAYIHDALADMQAAISTGDFDAAFGLAEQDSISLLAVTMTGPENWFYWQPETVQLWNVATRLRADGVPVYFSADTGATAYLNTTSDHAERIAGEVESLGLESMVWRVGGPARCIDDHLF</sequence>
<name>A0AAE4JFQ0_9EURY</name>
<evidence type="ECO:0000256" key="3">
    <source>
        <dbReference type="ARBA" id="ARBA00023239"/>
    </source>
</evidence>
<dbReference type="InterPro" id="IPR053859">
    <property type="entry name" value="MVD-like_N"/>
</dbReference>
<dbReference type="SUPFAM" id="SSF55060">
    <property type="entry name" value="GHMP Kinase, C-terminal domain"/>
    <property type="match status" value="1"/>
</dbReference>
<comment type="caution">
    <text evidence="5">The sequence shown here is derived from an EMBL/GenBank/DDBJ whole genome shotgun (WGS) entry which is preliminary data.</text>
</comment>
<dbReference type="PANTHER" id="PTHR10977">
    <property type="entry name" value="DIPHOSPHOMEVALONATE DECARBOXYLASE"/>
    <property type="match status" value="1"/>
</dbReference>
<feature type="domain" description="Diphosphomevalonate decarboxylase-like N-terminal" evidence="4">
    <location>
        <begin position="7"/>
        <end position="158"/>
    </location>
</feature>
<evidence type="ECO:0000313" key="6">
    <source>
        <dbReference type="Proteomes" id="UP001253439"/>
    </source>
</evidence>
<dbReference type="PANTHER" id="PTHR10977:SF3">
    <property type="entry name" value="DIPHOSPHOMEVALONATE DECARBOXYLASE"/>
    <property type="match status" value="1"/>
</dbReference>
<keyword evidence="6" id="KW-1185">Reference proteome</keyword>
<dbReference type="GO" id="GO:0008299">
    <property type="term" value="P:isoprenoid biosynthetic process"/>
    <property type="evidence" value="ECO:0007669"/>
    <property type="project" value="InterPro"/>
</dbReference>
<reference evidence="5 6" key="1">
    <citation type="submission" date="2022-06" db="EMBL/GenBank/DDBJ databases">
        <title>Haloarcula sp. a new haloarchaeum isolate from saline soil.</title>
        <authorList>
            <person name="Strakova D."/>
            <person name="Galisteo C."/>
            <person name="Sanchez-Porro C."/>
            <person name="Ventosa A."/>
        </authorList>
    </citation>
    <scope>NUCLEOTIDE SEQUENCE [LARGE SCALE GENOMIC DNA]</scope>
    <source>
        <strain evidence="5 6">S1AR25-5A</strain>
    </source>
</reference>
<keyword evidence="1" id="KW-0444">Lipid biosynthesis</keyword>
<evidence type="ECO:0000256" key="1">
    <source>
        <dbReference type="ARBA" id="ARBA00022516"/>
    </source>
</evidence>
<gene>
    <name evidence="5" type="ORF">NDI54_04340</name>
</gene>
<evidence type="ECO:0000259" key="4">
    <source>
        <dbReference type="Pfam" id="PF22700"/>
    </source>
</evidence>
<dbReference type="InterPro" id="IPR005935">
    <property type="entry name" value="Mev_decarb"/>
</dbReference>
<dbReference type="Gene3D" id="3.30.70.890">
    <property type="entry name" value="GHMP kinase, C-terminal domain"/>
    <property type="match status" value="1"/>
</dbReference>
<dbReference type="RefSeq" id="WP_310895258.1">
    <property type="nucleotide sequence ID" value="NZ_JAMQOM010000002.1"/>
</dbReference>
<organism evidence="5 6">
    <name type="scientific">Haloarcula terrestris</name>
    <dbReference type="NCBI Taxonomy" id="2950533"/>
    <lineage>
        <taxon>Archaea</taxon>
        <taxon>Methanobacteriati</taxon>
        <taxon>Methanobacteriota</taxon>
        <taxon>Stenosarchaea group</taxon>
        <taxon>Halobacteria</taxon>
        <taxon>Halobacteriales</taxon>
        <taxon>Haloarculaceae</taxon>
        <taxon>Haloarcula</taxon>
    </lineage>
</organism>
<dbReference type="SUPFAM" id="SSF54211">
    <property type="entry name" value="Ribosomal protein S5 domain 2-like"/>
    <property type="match status" value="1"/>
</dbReference>
<dbReference type="PIRSF" id="PIRSF015950">
    <property type="entry name" value="Mev_P_decrbx"/>
    <property type="match status" value="1"/>
</dbReference>
<evidence type="ECO:0000313" key="5">
    <source>
        <dbReference type="EMBL" id="MDS0220578.1"/>
    </source>
</evidence>
<dbReference type="EMBL" id="JAMQOM010000002">
    <property type="protein sequence ID" value="MDS0220578.1"/>
    <property type="molecule type" value="Genomic_DNA"/>
</dbReference>
<proteinExistence type="predicted"/>
<dbReference type="GO" id="GO:0016831">
    <property type="term" value="F:carboxy-lyase activity"/>
    <property type="evidence" value="ECO:0007669"/>
    <property type="project" value="InterPro"/>
</dbReference>
<keyword evidence="2" id="KW-0443">Lipid metabolism</keyword>
<protein>
    <submittedName>
        <fullName evidence="5">Diphosphomevalonate decarboxylase</fullName>
    </submittedName>
</protein>
<accession>A0AAE4JFQ0</accession>
<dbReference type="InterPro" id="IPR020568">
    <property type="entry name" value="Ribosomal_Su5_D2-typ_SF"/>
</dbReference>
<dbReference type="InterPro" id="IPR014721">
    <property type="entry name" value="Ribsml_uS5_D2-typ_fold_subgr"/>
</dbReference>